<reference evidence="8" key="2">
    <citation type="submission" date="2023-02" db="EMBL/GenBank/DDBJ databases">
        <authorList>
            <consortium name="DOE Joint Genome Institute"/>
            <person name="Mondo S.J."/>
            <person name="Chang Y."/>
            <person name="Wang Y."/>
            <person name="Ahrendt S."/>
            <person name="Andreopoulos W."/>
            <person name="Barry K."/>
            <person name="Beard J."/>
            <person name="Benny G.L."/>
            <person name="Blankenship S."/>
            <person name="Bonito G."/>
            <person name="Cuomo C."/>
            <person name="Desiro A."/>
            <person name="Gervers K.A."/>
            <person name="Hundley H."/>
            <person name="Kuo A."/>
            <person name="LaButti K."/>
            <person name="Lang B.F."/>
            <person name="Lipzen A."/>
            <person name="O'Donnell K."/>
            <person name="Pangilinan J."/>
            <person name="Reynolds N."/>
            <person name="Sandor L."/>
            <person name="Smith M.W."/>
            <person name="Tsang A."/>
            <person name="Grigoriev I.V."/>
            <person name="Stajich J.E."/>
            <person name="Spatafora J.W."/>
        </authorList>
    </citation>
    <scope>NUCLEOTIDE SEQUENCE</scope>
    <source>
        <strain evidence="8">RSA 2281</strain>
    </source>
</reference>
<gene>
    <name evidence="8" type="ORF">BDA99DRAFT_548356</name>
</gene>
<feature type="transmembrane region" description="Helical" evidence="7">
    <location>
        <begin position="514"/>
        <end position="533"/>
    </location>
</feature>
<evidence type="ECO:0000313" key="9">
    <source>
        <dbReference type="Proteomes" id="UP001209540"/>
    </source>
</evidence>
<evidence type="ECO:0000256" key="3">
    <source>
        <dbReference type="ARBA" id="ARBA00022692"/>
    </source>
</evidence>
<keyword evidence="5 7" id="KW-0472">Membrane</keyword>
<evidence type="ECO:0000256" key="2">
    <source>
        <dbReference type="ARBA" id="ARBA00009310"/>
    </source>
</evidence>
<dbReference type="Proteomes" id="UP001209540">
    <property type="component" value="Unassembled WGS sequence"/>
</dbReference>
<sequence>MAEPAPANPGGQAQNQRNEGFLNKYGGTIFRTFLMWLAMQYFLSSKTKEPTPQPDTYTPSEQGQGAQEEYVASTTEHVEYFPVLPTGVYHNPYPPQIPVSRLPNTAVPLWTNKAPVELDIYVSENEYFVDYKAKPSWHQEDIMLGDASETREHHIEIPTTPNLQHNGSLYAHIFLTRTGAPIDPNHPNFHPDSLVYYRHLLTKFYPKKTQVKQKNLLNRGNDEEEGQEEVEEYVEEITEETGSADQSSSLLDTFTRRAPLVAYWHENMTVSIINDPKSPIAKNAMQPATLKYIPFNTNLNRDATGKVGFYRPIVFPNEFWHLRSNAYPINETVSVLPLTIHLEPLTMWKFNMYSMFDESMKQQANSPMGGMSSSEMDELKRTLMETNPYLLATTAAVSLLHSAFEFLAFKNDIAFWKKKDNSTGVSVRSLITNIFFQVVIFLYLMDNNQETSWMILISQGIGLVIEVWKVFKALKYELKWTPGSLLPSIGTQENKETSETEDETAKYDAIAFKYLGWIAYPLLGGYAIYSLLYDEHKSWYSYVLKTLVEFVYMFGFITMMPQLYINYRLQSVAHMPWRTLMYKSLNTFIDDLFAFVIKMPTLHRLACLRDDVVFFVYLYQRYKYKVDPTRANEFGQVGEVSEEDKKEGEKEEKESKKTK</sequence>
<feature type="region of interest" description="Disordered" evidence="6">
    <location>
        <begin position="637"/>
        <end position="659"/>
    </location>
</feature>
<dbReference type="GO" id="GO:0016020">
    <property type="term" value="C:membrane"/>
    <property type="evidence" value="ECO:0007669"/>
    <property type="project" value="UniProtKB-SubCell"/>
</dbReference>
<keyword evidence="4 7" id="KW-1133">Transmembrane helix</keyword>
<dbReference type="EMBL" id="JAIXMP010000028">
    <property type="protein sequence ID" value="KAI9252277.1"/>
    <property type="molecule type" value="Genomic_DNA"/>
</dbReference>
<comment type="caution">
    <text evidence="8">The sequence shown here is derived from an EMBL/GenBank/DDBJ whole genome shotgun (WGS) entry which is preliminary data.</text>
</comment>
<dbReference type="AlphaFoldDB" id="A0AAD5JSD8"/>
<feature type="transmembrane region" description="Helical" evidence="7">
    <location>
        <begin position="430"/>
        <end position="445"/>
    </location>
</feature>
<evidence type="ECO:0000256" key="5">
    <source>
        <dbReference type="ARBA" id="ARBA00023136"/>
    </source>
</evidence>
<protein>
    <submittedName>
        <fullName evidence="8">Cleft lip and palate transmembrane protein 1-domain-containing protein</fullName>
    </submittedName>
</protein>
<keyword evidence="3 7" id="KW-0812">Transmembrane</keyword>
<evidence type="ECO:0000256" key="7">
    <source>
        <dbReference type="SAM" id="Phobius"/>
    </source>
</evidence>
<accession>A0AAD5JSD8</accession>
<comment type="subcellular location">
    <subcellularLocation>
        <location evidence="1">Membrane</location>
        <topology evidence="1">Multi-pass membrane protein</topology>
    </subcellularLocation>
</comment>
<proteinExistence type="inferred from homology"/>
<feature type="transmembrane region" description="Helical" evidence="7">
    <location>
        <begin position="389"/>
        <end position="409"/>
    </location>
</feature>
<name>A0AAD5JSD8_9FUNG</name>
<dbReference type="PANTHER" id="PTHR21347">
    <property type="entry name" value="CLEFT LIP AND PALATE ASSOCIATED TRANSMEMBRANE PROTEIN-RELATED"/>
    <property type="match status" value="1"/>
</dbReference>
<feature type="transmembrane region" description="Helical" evidence="7">
    <location>
        <begin position="539"/>
        <end position="560"/>
    </location>
</feature>
<keyword evidence="9" id="KW-1185">Reference proteome</keyword>
<dbReference type="PANTHER" id="PTHR21347:SF0">
    <property type="entry name" value="LIPID SCRAMBLASE CLPTM1L"/>
    <property type="match status" value="1"/>
</dbReference>
<evidence type="ECO:0000256" key="6">
    <source>
        <dbReference type="SAM" id="MobiDB-lite"/>
    </source>
</evidence>
<feature type="compositionally biased region" description="Polar residues" evidence="6">
    <location>
        <begin position="54"/>
        <end position="65"/>
    </location>
</feature>
<dbReference type="Pfam" id="PF05602">
    <property type="entry name" value="CLPTM1"/>
    <property type="match status" value="1"/>
</dbReference>
<dbReference type="InterPro" id="IPR008429">
    <property type="entry name" value="CLPTM1"/>
</dbReference>
<evidence type="ECO:0000256" key="4">
    <source>
        <dbReference type="ARBA" id="ARBA00022989"/>
    </source>
</evidence>
<reference evidence="8" key="1">
    <citation type="journal article" date="2022" name="IScience">
        <title>Evolution of zygomycete secretomes and the origins of terrestrial fungal ecologies.</title>
        <authorList>
            <person name="Chang Y."/>
            <person name="Wang Y."/>
            <person name="Mondo S."/>
            <person name="Ahrendt S."/>
            <person name="Andreopoulos W."/>
            <person name="Barry K."/>
            <person name="Beard J."/>
            <person name="Benny G.L."/>
            <person name="Blankenship S."/>
            <person name="Bonito G."/>
            <person name="Cuomo C."/>
            <person name="Desiro A."/>
            <person name="Gervers K.A."/>
            <person name="Hundley H."/>
            <person name="Kuo A."/>
            <person name="LaButti K."/>
            <person name="Lang B.F."/>
            <person name="Lipzen A."/>
            <person name="O'Donnell K."/>
            <person name="Pangilinan J."/>
            <person name="Reynolds N."/>
            <person name="Sandor L."/>
            <person name="Smith M.E."/>
            <person name="Tsang A."/>
            <person name="Grigoriev I.V."/>
            <person name="Stajich J.E."/>
            <person name="Spatafora J.W."/>
        </authorList>
    </citation>
    <scope>NUCLEOTIDE SEQUENCE</scope>
    <source>
        <strain evidence="8">RSA 2281</strain>
    </source>
</reference>
<feature type="region of interest" description="Disordered" evidence="6">
    <location>
        <begin position="47"/>
        <end position="70"/>
    </location>
</feature>
<feature type="compositionally biased region" description="Basic and acidic residues" evidence="6">
    <location>
        <begin position="643"/>
        <end position="659"/>
    </location>
</feature>
<organism evidence="8 9">
    <name type="scientific">Phascolomyces articulosus</name>
    <dbReference type="NCBI Taxonomy" id="60185"/>
    <lineage>
        <taxon>Eukaryota</taxon>
        <taxon>Fungi</taxon>
        <taxon>Fungi incertae sedis</taxon>
        <taxon>Mucoromycota</taxon>
        <taxon>Mucoromycotina</taxon>
        <taxon>Mucoromycetes</taxon>
        <taxon>Mucorales</taxon>
        <taxon>Lichtheimiaceae</taxon>
        <taxon>Phascolomyces</taxon>
    </lineage>
</organism>
<feature type="transmembrane region" description="Helical" evidence="7">
    <location>
        <begin position="451"/>
        <end position="471"/>
    </location>
</feature>
<evidence type="ECO:0000313" key="8">
    <source>
        <dbReference type="EMBL" id="KAI9252277.1"/>
    </source>
</evidence>
<evidence type="ECO:0000256" key="1">
    <source>
        <dbReference type="ARBA" id="ARBA00004141"/>
    </source>
</evidence>
<comment type="similarity">
    <text evidence="2">Belongs to the CLPTM1 family.</text>
</comment>
<dbReference type="GO" id="GO:0012505">
    <property type="term" value="C:endomembrane system"/>
    <property type="evidence" value="ECO:0007669"/>
    <property type="project" value="TreeGrafter"/>
</dbReference>